<gene>
    <name evidence="19" type="primary">cheA</name>
    <name evidence="19" type="ORF">SIL78_11040</name>
</gene>
<dbReference type="InterPro" id="IPR036890">
    <property type="entry name" value="HATPase_C_sf"/>
</dbReference>
<dbReference type="SUPFAM" id="SSF47384">
    <property type="entry name" value="Homodimeric domain of signal transducing histidine kinase"/>
    <property type="match status" value="1"/>
</dbReference>
<evidence type="ECO:0000256" key="1">
    <source>
        <dbReference type="ARBA" id="ARBA00000085"/>
    </source>
</evidence>
<dbReference type="PANTHER" id="PTHR43395:SF10">
    <property type="entry name" value="CHEMOTAXIS PROTEIN CHEA"/>
    <property type="match status" value="1"/>
</dbReference>
<dbReference type="GO" id="GO:0005524">
    <property type="term" value="F:ATP binding"/>
    <property type="evidence" value="ECO:0007669"/>
    <property type="project" value="UniProtKB-KW"/>
</dbReference>
<evidence type="ECO:0000256" key="12">
    <source>
        <dbReference type="ARBA" id="ARBA00023012"/>
    </source>
</evidence>
<dbReference type="EMBL" id="JAWXXT010000001">
    <property type="protein sequence ID" value="MDX5978104.1"/>
    <property type="molecule type" value="Genomic_DNA"/>
</dbReference>
<dbReference type="InterPro" id="IPR037006">
    <property type="entry name" value="CheA-like_homodim_sf"/>
</dbReference>
<feature type="region of interest" description="Disordered" evidence="15">
    <location>
        <begin position="256"/>
        <end position="291"/>
    </location>
</feature>
<dbReference type="SMART" id="SM00260">
    <property type="entry name" value="CheW"/>
    <property type="match status" value="1"/>
</dbReference>
<dbReference type="InterPro" id="IPR036061">
    <property type="entry name" value="CheW-like_dom_sf"/>
</dbReference>
<evidence type="ECO:0000256" key="7">
    <source>
        <dbReference type="ARBA" id="ARBA00022553"/>
    </source>
</evidence>
<dbReference type="PROSITE" id="PS50894">
    <property type="entry name" value="HPT"/>
    <property type="match status" value="1"/>
</dbReference>
<dbReference type="FunFam" id="2.30.30.40:FF:000048">
    <property type="entry name" value="Chemotaxis protein CheA, putative"/>
    <property type="match status" value="1"/>
</dbReference>
<dbReference type="CDD" id="cd00731">
    <property type="entry name" value="CheA_reg"/>
    <property type="match status" value="1"/>
</dbReference>
<dbReference type="InterPro" id="IPR008207">
    <property type="entry name" value="Sig_transdc_His_kin_Hpt_dom"/>
</dbReference>
<keyword evidence="11" id="KW-0067">ATP-binding</keyword>
<dbReference type="InterPro" id="IPR015162">
    <property type="entry name" value="CheY-binding"/>
</dbReference>
<dbReference type="Gene3D" id="1.10.287.560">
    <property type="entry name" value="Histidine kinase CheA-like, homodimeric domain"/>
    <property type="match status" value="1"/>
</dbReference>
<dbReference type="KEGG" id="halk:CUU95_05320"/>
<proteinExistence type="predicted"/>
<dbReference type="FunFam" id="3.30.565.10:FF:000016">
    <property type="entry name" value="Chemotaxis protein CheA, putative"/>
    <property type="match status" value="1"/>
</dbReference>
<evidence type="ECO:0000313" key="20">
    <source>
        <dbReference type="Proteomes" id="UP001276761"/>
    </source>
</evidence>
<dbReference type="InterPro" id="IPR036097">
    <property type="entry name" value="HisK_dim/P_sf"/>
</dbReference>
<evidence type="ECO:0000256" key="14">
    <source>
        <dbReference type="PROSITE-ProRule" id="PRU00110"/>
    </source>
</evidence>
<dbReference type="GO" id="GO:0000155">
    <property type="term" value="F:phosphorelay sensor kinase activity"/>
    <property type="evidence" value="ECO:0007669"/>
    <property type="project" value="InterPro"/>
</dbReference>
<dbReference type="GO" id="GO:0005737">
    <property type="term" value="C:cytoplasm"/>
    <property type="evidence" value="ECO:0007669"/>
    <property type="project" value="UniProtKB-SubCell"/>
</dbReference>
<dbReference type="CDD" id="cd00088">
    <property type="entry name" value="HPT"/>
    <property type="match status" value="1"/>
</dbReference>
<dbReference type="PANTHER" id="PTHR43395">
    <property type="entry name" value="SENSOR HISTIDINE KINASE CHEA"/>
    <property type="match status" value="1"/>
</dbReference>
<dbReference type="InterPro" id="IPR036641">
    <property type="entry name" value="HPT_dom_sf"/>
</dbReference>
<dbReference type="Pfam" id="PF01627">
    <property type="entry name" value="Hpt"/>
    <property type="match status" value="1"/>
</dbReference>
<dbReference type="PROSITE" id="PS50851">
    <property type="entry name" value="CHEW"/>
    <property type="match status" value="1"/>
</dbReference>
<evidence type="ECO:0000259" key="16">
    <source>
        <dbReference type="PROSITE" id="PS50109"/>
    </source>
</evidence>
<dbReference type="InterPro" id="IPR005467">
    <property type="entry name" value="His_kinase_dom"/>
</dbReference>
<feature type="modified residue" description="Phosphohistidine" evidence="14">
    <location>
        <position position="46"/>
    </location>
</feature>
<dbReference type="Pfam" id="PF02518">
    <property type="entry name" value="HATPase_c"/>
    <property type="match status" value="1"/>
</dbReference>
<evidence type="ECO:0000256" key="10">
    <source>
        <dbReference type="ARBA" id="ARBA00022777"/>
    </source>
</evidence>
<dbReference type="Gene3D" id="1.20.120.160">
    <property type="entry name" value="HPT domain"/>
    <property type="match status" value="1"/>
</dbReference>
<keyword evidence="8" id="KW-0808">Transferase</keyword>
<accession>A0AAJ2VQX7</accession>
<dbReference type="Pfam" id="PF01584">
    <property type="entry name" value="CheW"/>
    <property type="match status" value="1"/>
</dbReference>
<dbReference type="SUPFAM" id="SSF47226">
    <property type="entry name" value="Histidine-containing phosphotransfer domain, HPT domain"/>
    <property type="match status" value="1"/>
</dbReference>
<feature type="compositionally biased region" description="Low complexity" evidence="15">
    <location>
        <begin position="261"/>
        <end position="270"/>
    </location>
</feature>
<evidence type="ECO:0000256" key="6">
    <source>
        <dbReference type="ARBA" id="ARBA00022500"/>
    </source>
</evidence>
<dbReference type="Pfam" id="PF02895">
    <property type="entry name" value="H-kinase_dim"/>
    <property type="match status" value="1"/>
</dbReference>
<reference evidence="19" key="1">
    <citation type="submission" date="2023-11" db="EMBL/GenBank/DDBJ databases">
        <title>MicrobeMod: A computational toolkit for identifying prokaryotic methylation and restriction-modification with nanopore sequencing.</title>
        <authorList>
            <person name="Crits-Christoph A."/>
            <person name="Kang S.C."/>
            <person name="Lee H."/>
            <person name="Ostrov N."/>
        </authorList>
    </citation>
    <scope>NUCLEOTIDE SEQUENCE</scope>
    <source>
        <strain evidence="19">ATCC BAA-953</strain>
    </source>
</reference>
<dbReference type="InterPro" id="IPR003594">
    <property type="entry name" value="HATPase_dom"/>
</dbReference>
<dbReference type="NCBIfam" id="NF007835">
    <property type="entry name" value="PRK10547.1"/>
    <property type="match status" value="1"/>
</dbReference>
<dbReference type="InterPro" id="IPR035891">
    <property type="entry name" value="CheY-binding_CheA"/>
</dbReference>
<dbReference type="InterPro" id="IPR004105">
    <property type="entry name" value="CheA-like_dim"/>
</dbReference>
<dbReference type="SMART" id="SM01231">
    <property type="entry name" value="H-kinase_dim"/>
    <property type="match status" value="1"/>
</dbReference>
<dbReference type="EC" id="2.7.13.3" evidence="3"/>
<organism evidence="19 20">
    <name type="scientific">Vreelandella alkaliphila</name>
    <dbReference type="NCBI Taxonomy" id="272774"/>
    <lineage>
        <taxon>Bacteria</taxon>
        <taxon>Pseudomonadati</taxon>
        <taxon>Pseudomonadota</taxon>
        <taxon>Gammaproteobacteria</taxon>
        <taxon>Oceanospirillales</taxon>
        <taxon>Halomonadaceae</taxon>
        <taxon>Vreelandella</taxon>
    </lineage>
</organism>
<feature type="compositionally biased region" description="Basic and acidic residues" evidence="15">
    <location>
        <begin position="271"/>
        <end position="282"/>
    </location>
</feature>
<keyword evidence="7 14" id="KW-0597">Phosphoprotein</keyword>
<comment type="caution">
    <text evidence="19">The sequence shown here is derived from an EMBL/GenBank/DDBJ whole genome shotgun (WGS) entry which is preliminary data.</text>
</comment>
<keyword evidence="6" id="KW-0145">Chemotaxis</keyword>
<dbReference type="InterPro" id="IPR002545">
    <property type="entry name" value="CheW-lke_dom"/>
</dbReference>
<comment type="subcellular location">
    <subcellularLocation>
        <location evidence="2">Cytoplasm</location>
    </subcellularLocation>
</comment>
<evidence type="ECO:0000256" key="8">
    <source>
        <dbReference type="ARBA" id="ARBA00022679"/>
    </source>
</evidence>
<keyword evidence="12" id="KW-0902">Two-component regulatory system</keyword>
<evidence type="ECO:0000256" key="9">
    <source>
        <dbReference type="ARBA" id="ARBA00022741"/>
    </source>
</evidence>
<evidence type="ECO:0000313" key="19">
    <source>
        <dbReference type="EMBL" id="MDX5978104.1"/>
    </source>
</evidence>
<protein>
    <recommendedName>
        <fullName evidence="4">Chemotaxis protein CheA</fullName>
        <ecNumber evidence="3">2.7.13.3</ecNumber>
    </recommendedName>
</protein>
<evidence type="ECO:0000256" key="13">
    <source>
        <dbReference type="ARBA" id="ARBA00035100"/>
    </source>
</evidence>
<dbReference type="PROSITE" id="PS50109">
    <property type="entry name" value="HIS_KIN"/>
    <property type="match status" value="1"/>
</dbReference>
<dbReference type="RefSeq" id="WP_120385960.1">
    <property type="nucleotide sequence ID" value="NZ_CP024811.1"/>
</dbReference>
<dbReference type="GeneID" id="303166041"/>
<evidence type="ECO:0000259" key="18">
    <source>
        <dbReference type="PROSITE" id="PS50894"/>
    </source>
</evidence>
<dbReference type="Proteomes" id="UP001276761">
    <property type="component" value="Unassembled WGS sequence"/>
</dbReference>
<keyword evidence="10" id="KW-0418">Kinase</keyword>
<evidence type="ECO:0000256" key="4">
    <source>
        <dbReference type="ARBA" id="ARBA00021495"/>
    </source>
</evidence>
<dbReference type="InterPro" id="IPR051315">
    <property type="entry name" value="Bact_Chemotaxis_CheA"/>
</dbReference>
<evidence type="ECO:0000256" key="15">
    <source>
        <dbReference type="SAM" id="MobiDB-lite"/>
    </source>
</evidence>
<dbReference type="PRINTS" id="PR00344">
    <property type="entry name" value="BCTRLSENSOR"/>
</dbReference>
<evidence type="ECO:0000256" key="2">
    <source>
        <dbReference type="ARBA" id="ARBA00004496"/>
    </source>
</evidence>
<dbReference type="SUPFAM" id="SSF55874">
    <property type="entry name" value="ATPase domain of HSP90 chaperone/DNA topoisomerase II/histidine kinase"/>
    <property type="match status" value="1"/>
</dbReference>
<sequence length="702" mass="76560">MDIADFFDTFFEEAEELLADMEQHLLELDVDDPDSEQLNAIFRAAHSIKGGAGTFGFSVLQKTTHIFENLLDHARKGELTLRADLVDTFLEAKDIMHEQLDAYRNEEEPNQEAYERICQTLQQIALEEIGQTLDAPAVPAPTIEKKTSASAEAAEPSSLSERHLLVALLNVSEKDRTLLVEELEQLGDVQSHSGDEKRYEVTLTGDVSADDIEAVMCFIIEPEQIEISVVAVEKNEEASVSPELDAPVAVPTDVVEPTNSAKPAAPAVAKPADRAPSPEKPAKSAPKKAAAESASIRVSVDKVDQIINLVGELIITQSMLDQTVSDLGDQSVGNSSLQNGMSLLQRNARDLQEAVMSIRMIPMEFVFSRFPRVVRDTAGKLGKEIELITEGKSTELDKSLVERITDPLTHLVRNSLDHGIEMPDEREAVGKPRVGKLVLSARHQGGNILIEVRDDGAGMDRDRLLAKARENGLNVSDNMSDEEVFQLIFAPGFSTAKEVTDVSGRGVGMDVVKRNIQGMGGRVEIQSKKGEGTNTRIVLPLTLAILDGMSIKVGGETFILPLSTVLESLQPAKGDMYAMAGDDVVLKVRDEYLPVIAIHEVLDVENAITDPTKSIAVIVQGEGRRYAMLVDELIGQQQVVVKNLEDNYRKVPGVSAATILGDGSVALILDITGLHRLSRAKKEAGKQVNYPHLSYYQEAEPS</sequence>
<name>A0AAJ2VQX7_9GAMM</name>
<dbReference type="SUPFAM" id="SSF50341">
    <property type="entry name" value="CheW-like"/>
    <property type="match status" value="1"/>
</dbReference>
<dbReference type="Gene3D" id="2.30.30.40">
    <property type="entry name" value="SH3 Domains"/>
    <property type="match status" value="1"/>
</dbReference>
<comment type="function">
    <text evidence="13">Involved in the transmission of sensory signals from the chemoreceptors to the flagellar motors. CheA is autophosphorylated; it can transfer its phosphate group to either CheB or CheY.</text>
</comment>
<evidence type="ECO:0000256" key="3">
    <source>
        <dbReference type="ARBA" id="ARBA00012438"/>
    </source>
</evidence>
<comment type="catalytic activity">
    <reaction evidence="1">
        <text>ATP + protein L-histidine = ADP + protein N-phospho-L-histidine.</text>
        <dbReference type="EC" id="2.7.13.3"/>
    </reaction>
</comment>
<dbReference type="CDD" id="cd16916">
    <property type="entry name" value="HATPase_CheA-like"/>
    <property type="match status" value="1"/>
</dbReference>
<dbReference type="InterPro" id="IPR004358">
    <property type="entry name" value="Sig_transdc_His_kin-like_C"/>
</dbReference>
<dbReference type="SMART" id="SM00387">
    <property type="entry name" value="HATPase_c"/>
    <property type="match status" value="1"/>
</dbReference>
<dbReference type="SUPFAM" id="SSF55052">
    <property type="entry name" value="CheY-binding domain of CheA"/>
    <property type="match status" value="1"/>
</dbReference>
<feature type="domain" description="HPt" evidence="18">
    <location>
        <begin position="1"/>
        <end position="103"/>
    </location>
</feature>
<dbReference type="GO" id="GO:0006935">
    <property type="term" value="P:chemotaxis"/>
    <property type="evidence" value="ECO:0007669"/>
    <property type="project" value="UniProtKB-KW"/>
</dbReference>
<dbReference type="SMART" id="SM00073">
    <property type="entry name" value="HPT"/>
    <property type="match status" value="1"/>
</dbReference>
<dbReference type="Gene3D" id="3.30.70.400">
    <property type="entry name" value="CheY-binding domain of CheA"/>
    <property type="match status" value="1"/>
</dbReference>
<dbReference type="AlphaFoldDB" id="A0AAJ2VQX7"/>
<evidence type="ECO:0000259" key="17">
    <source>
        <dbReference type="PROSITE" id="PS50851"/>
    </source>
</evidence>
<feature type="domain" description="Histidine kinase" evidence="16">
    <location>
        <begin position="308"/>
        <end position="543"/>
    </location>
</feature>
<feature type="domain" description="CheW-like" evidence="17">
    <location>
        <begin position="545"/>
        <end position="680"/>
    </location>
</feature>
<dbReference type="Pfam" id="PF09078">
    <property type="entry name" value="CheY-binding"/>
    <property type="match status" value="1"/>
</dbReference>
<keyword evidence="5" id="KW-0963">Cytoplasm</keyword>
<evidence type="ECO:0000256" key="5">
    <source>
        <dbReference type="ARBA" id="ARBA00022490"/>
    </source>
</evidence>
<keyword evidence="9" id="KW-0547">Nucleotide-binding</keyword>
<evidence type="ECO:0000256" key="11">
    <source>
        <dbReference type="ARBA" id="ARBA00022840"/>
    </source>
</evidence>
<dbReference type="Gene3D" id="3.30.565.10">
    <property type="entry name" value="Histidine kinase-like ATPase, C-terminal domain"/>
    <property type="match status" value="1"/>
</dbReference>